<feature type="region of interest" description="Disordered" evidence="7">
    <location>
        <begin position="1"/>
        <end position="32"/>
    </location>
</feature>
<dbReference type="RefSeq" id="WP_376831921.1">
    <property type="nucleotide sequence ID" value="NZ_JBHLWR010000006.1"/>
</dbReference>
<dbReference type="PANTHER" id="PTHR33202">
    <property type="entry name" value="ZINC UPTAKE REGULATION PROTEIN"/>
    <property type="match status" value="1"/>
</dbReference>
<sequence>MGKGHSRGATHDHDHAAAHHHSHGHAGHADGCAHATERALQAPAALARAERLCRERGVRLTDLRRSVLEALYETHRPLGAYDLAEALAARTGRRVAPITVYRVLEFLTEQGFVHRLVTRNAFIACPHDHCDGEVTMFLICTRCGGVDEVESSGINAAIGDALQRSGFRPSAKIVEIDGTCAHCQLAAT</sequence>
<keyword evidence="6" id="KW-0804">Transcription</keyword>
<dbReference type="Gene3D" id="1.10.10.10">
    <property type="entry name" value="Winged helix-like DNA-binding domain superfamily/Winged helix DNA-binding domain"/>
    <property type="match status" value="1"/>
</dbReference>
<dbReference type="InterPro" id="IPR002481">
    <property type="entry name" value="FUR"/>
</dbReference>
<keyword evidence="4" id="KW-0805">Transcription regulation</keyword>
<evidence type="ECO:0000313" key="9">
    <source>
        <dbReference type="Proteomes" id="UP001595536"/>
    </source>
</evidence>
<keyword evidence="5" id="KW-0238">DNA-binding</keyword>
<reference evidence="9" key="1">
    <citation type="journal article" date="2019" name="Int. J. Syst. Evol. Microbiol.">
        <title>The Global Catalogue of Microorganisms (GCM) 10K type strain sequencing project: providing services to taxonomists for standard genome sequencing and annotation.</title>
        <authorList>
            <consortium name="The Broad Institute Genomics Platform"/>
            <consortium name="The Broad Institute Genome Sequencing Center for Infectious Disease"/>
            <person name="Wu L."/>
            <person name="Ma J."/>
        </authorList>
    </citation>
    <scope>NUCLEOTIDE SEQUENCE [LARGE SCALE GENOMIC DNA]</scope>
    <source>
        <strain evidence="9">CCM 7941</strain>
    </source>
</reference>
<evidence type="ECO:0000256" key="7">
    <source>
        <dbReference type="SAM" id="MobiDB-lite"/>
    </source>
</evidence>
<keyword evidence="2" id="KW-0678">Repressor</keyword>
<evidence type="ECO:0000256" key="6">
    <source>
        <dbReference type="ARBA" id="ARBA00023163"/>
    </source>
</evidence>
<keyword evidence="3" id="KW-0862">Zinc</keyword>
<evidence type="ECO:0000256" key="5">
    <source>
        <dbReference type="ARBA" id="ARBA00023125"/>
    </source>
</evidence>
<dbReference type="InterPro" id="IPR036390">
    <property type="entry name" value="WH_DNA-bd_sf"/>
</dbReference>
<name>A0ABV7LCT2_9HYPH</name>
<dbReference type="EMBL" id="JBHRUV010000017">
    <property type="protein sequence ID" value="MFC3265349.1"/>
    <property type="molecule type" value="Genomic_DNA"/>
</dbReference>
<dbReference type="InterPro" id="IPR036388">
    <property type="entry name" value="WH-like_DNA-bd_sf"/>
</dbReference>
<dbReference type="PANTHER" id="PTHR33202:SF6">
    <property type="entry name" value="ZINC UPTAKE REGULATION PROTEIN"/>
    <property type="match status" value="1"/>
</dbReference>
<organism evidence="8 9">
    <name type="scientific">Camelimonas abortus</name>
    <dbReference type="NCBI Taxonomy" id="1017184"/>
    <lineage>
        <taxon>Bacteria</taxon>
        <taxon>Pseudomonadati</taxon>
        <taxon>Pseudomonadota</taxon>
        <taxon>Alphaproteobacteria</taxon>
        <taxon>Hyphomicrobiales</taxon>
        <taxon>Chelatococcaceae</taxon>
        <taxon>Camelimonas</taxon>
    </lineage>
</organism>
<evidence type="ECO:0000256" key="1">
    <source>
        <dbReference type="ARBA" id="ARBA00007957"/>
    </source>
</evidence>
<dbReference type="Gene3D" id="3.30.1490.190">
    <property type="match status" value="1"/>
</dbReference>
<evidence type="ECO:0000313" key="8">
    <source>
        <dbReference type="EMBL" id="MFC3265349.1"/>
    </source>
</evidence>
<keyword evidence="9" id="KW-1185">Reference proteome</keyword>
<accession>A0ABV7LCT2</accession>
<comment type="similarity">
    <text evidence="1">Belongs to the Fur family.</text>
</comment>
<dbReference type="Proteomes" id="UP001595536">
    <property type="component" value="Unassembled WGS sequence"/>
</dbReference>
<dbReference type="InterPro" id="IPR043135">
    <property type="entry name" value="Fur_C"/>
</dbReference>
<comment type="caution">
    <text evidence="8">The sequence shown here is derived from an EMBL/GenBank/DDBJ whole genome shotgun (WGS) entry which is preliminary data.</text>
</comment>
<evidence type="ECO:0000256" key="2">
    <source>
        <dbReference type="ARBA" id="ARBA00022491"/>
    </source>
</evidence>
<dbReference type="CDD" id="cd07153">
    <property type="entry name" value="Fur_like"/>
    <property type="match status" value="1"/>
</dbReference>
<protein>
    <submittedName>
        <fullName evidence="8">Fur family transcriptional regulator</fullName>
    </submittedName>
</protein>
<gene>
    <name evidence="8" type="ORF">ACFOEX_03095</name>
</gene>
<dbReference type="SUPFAM" id="SSF46785">
    <property type="entry name" value="Winged helix' DNA-binding domain"/>
    <property type="match status" value="1"/>
</dbReference>
<dbReference type="Pfam" id="PF01475">
    <property type="entry name" value="FUR"/>
    <property type="match status" value="1"/>
</dbReference>
<proteinExistence type="inferred from homology"/>
<evidence type="ECO:0000256" key="4">
    <source>
        <dbReference type="ARBA" id="ARBA00023015"/>
    </source>
</evidence>
<evidence type="ECO:0000256" key="3">
    <source>
        <dbReference type="ARBA" id="ARBA00022833"/>
    </source>
</evidence>